<protein>
    <submittedName>
        <fullName evidence="2">Stage II sporulation protein D</fullName>
    </submittedName>
</protein>
<dbReference type="InterPro" id="IPR013693">
    <property type="entry name" value="SpoIID/LytB_N"/>
</dbReference>
<organism evidence="2 3">
    <name type="scientific">Ammoniphilus resinae</name>
    <dbReference type="NCBI Taxonomy" id="861532"/>
    <lineage>
        <taxon>Bacteria</taxon>
        <taxon>Bacillati</taxon>
        <taxon>Bacillota</taxon>
        <taxon>Bacilli</taxon>
        <taxon>Bacillales</taxon>
        <taxon>Paenibacillaceae</taxon>
        <taxon>Aneurinibacillus group</taxon>
        <taxon>Ammoniphilus</taxon>
    </lineage>
</organism>
<dbReference type="Pfam" id="PF08486">
    <property type="entry name" value="SpoIID"/>
    <property type="match status" value="1"/>
</dbReference>
<dbReference type="PANTHER" id="PTHR30032:SF4">
    <property type="entry name" value="AMIDASE ENHANCER"/>
    <property type="match status" value="1"/>
</dbReference>
<sequence>MKRVGMGLAILLAITLLIPAIVTYFISDDETDPTTATRTTTGPPPSFETLKNQIPISVYRTESKQVEIYPIEEYITGVVAAEMPADFEMEALKAQALAARTYIIRRVAEKDFSDVPENAFVTDTIKHQVFLDEEQRKAVWGRDYTWKDNKVKQAVVETAGKVLTYDGKPINATFFSTSNGYTENSEEYWANKIPYLRSVEVPWDKESPKYQTKLEFPIRELEQKLNIRVASAASAPTAWSKVLDQTTGNRIGKMKIGEKEFSGREIREKLGLPSSAFEWQIQNGKVHITAFGYGHGVGMSQWGANGMAQEGKKADEIVQYFYKGIAIEDYHQWVKES</sequence>
<dbReference type="NCBIfam" id="TIGR02669">
    <property type="entry name" value="SpoIID_LytB"/>
    <property type="match status" value="1"/>
</dbReference>
<name>A0ABS4GX03_9BACL</name>
<dbReference type="InterPro" id="IPR014225">
    <property type="entry name" value="Spore_II_D_firmicutes"/>
</dbReference>
<dbReference type="EMBL" id="JAGGKT010000028">
    <property type="protein sequence ID" value="MBP1934804.1"/>
    <property type="molecule type" value="Genomic_DNA"/>
</dbReference>
<reference evidence="2 3" key="1">
    <citation type="submission" date="2021-03" db="EMBL/GenBank/DDBJ databases">
        <title>Genomic Encyclopedia of Type Strains, Phase IV (KMG-IV): sequencing the most valuable type-strain genomes for metagenomic binning, comparative biology and taxonomic classification.</title>
        <authorList>
            <person name="Goeker M."/>
        </authorList>
    </citation>
    <scope>NUCLEOTIDE SEQUENCE [LARGE SCALE GENOMIC DNA]</scope>
    <source>
        <strain evidence="2 3">DSM 24738</strain>
    </source>
</reference>
<feature type="domain" description="Sporulation stage II protein D amidase enhancer LytB N-terminal" evidence="1">
    <location>
        <begin position="60"/>
        <end position="165"/>
    </location>
</feature>
<dbReference type="NCBIfam" id="TIGR02870">
    <property type="entry name" value="spore_II_D"/>
    <property type="match status" value="1"/>
</dbReference>
<comment type="caution">
    <text evidence="2">The sequence shown here is derived from an EMBL/GenBank/DDBJ whole genome shotgun (WGS) entry which is preliminary data.</text>
</comment>
<dbReference type="InterPro" id="IPR013486">
    <property type="entry name" value="SpoIID/LytB"/>
</dbReference>
<evidence type="ECO:0000313" key="3">
    <source>
        <dbReference type="Proteomes" id="UP001519343"/>
    </source>
</evidence>
<dbReference type="Proteomes" id="UP001519343">
    <property type="component" value="Unassembled WGS sequence"/>
</dbReference>
<dbReference type="PANTHER" id="PTHR30032">
    <property type="entry name" value="N-ACETYLMURAMOYL-L-ALANINE AMIDASE-RELATED"/>
    <property type="match status" value="1"/>
</dbReference>
<accession>A0ABS4GX03</accession>
<keyword evidence="3" id="KW-1185">Reference proteome</keyword>
<dbReference type="RefSeq" id="WP_209812784.1">
    <property type="nucleotide sequence ID" value="NZ_JAGGKT010000028.1"/>
</dbReference>
<evidence type="ECO:0000259" key="1">
    <source>
        <dbReference type="Pfam" id="PF08486"/>
    </source>
</evidence>
<gene>
    <name evidence="2" type="ORF">J2Z37_004824</name>
</gene>
<dbReference type="InterPro" id="IPR051922">
    <property type="entry name" value="Bact_Sporulation_Assoc"/>
</dbReference>
<evidence type="ECO:0000313" key="2">
    <source>
        <dbReference type="EMBL" id="MBP1934804.1"/>
    </source>
</evidence>
<proteinExistence type="predicted"/>